<reference evidence="3" key="1">
    <citation type="journal article" date="2019" name="Int. J. Syst. Evol. Microbiol.">
        <title>The Global Catalogue of Microorganisms (GCM) 10K type strain sequencing project: providing services to taxonomists for standard genome sequencing and annotation.</title>
        <authorList>
            <consortium name="The Broad Institute Genomics Platform"/>
            <consortium name="The Broad Institute Genome Sequencing Center for Infectious Disease"/>
            <person name="Wu L."/>
            <person name="Ma J."/>
        </authorList>
    </citation>
    <scope>NUCLEOTIDE SEQUENCE [LARGE SCALE GENOMIC DNA]</scope>
    <source>
        <strain evidence="3">KCTC 52925</strain>
    </source>
</reference>
<dbReference type="Proteomes" id="UP001597438">
    <property type="component" value="Unassembled WGS sequence"/>
</dbReference>
<keyword evidence="3" id="KW-1185">Reference proteome</keyword>
<proteinExistence type="predicted"/>
<organism evidence="2 3">
    <name type="scientific">Christiangramia antarctica</name>
    <dbReference type="NCBI Taxonomy" id="2058158"/>
    <lineage>
        <taxon>Bacteria</taxon>
        <taxon>Pseudomonadati</taxon>
        <taxon>Bacteroidota</taxon>
        <taxon>Flavobacteriia</taxon>
        <taxon>Flavobacteriales</taxon>
        <taxon>Flavobacteriaceae</taxon>
        <taxon>Christiangramia</taxon>
    </lineage>
</organism>
<dbReference type="Pfam" id="PF20247">
    <property type="entry name" value="DUF6602"/>
    <property type="match status" value="1"/>
</dbReference>
<sequence>MNNIDFLELIKFESQEIDHLFKKASIEGKGTSQEVSDRREDAFHTFLQKFFPFPYRIAKGNIIDSFQRRSQSIDGLILNPCHPHTVSAKKKHSIIFADGVDAAIELKPTLNQKKEIHRSLQQIQSVKKLRRQKFGLLEWTKKYDPEYIETAKQIPSIIFCNNSYSDLNKLFTTIVQYYVDNNIKWREQFDMIVINNRGILYNCRKNMYVNFKKEHEGLFFKKYDSQTLAVFLMWLNKFPQCDPRIGEPVLQFYYKEEIENASTDLELNKKLIDIG</sequence>
<evidence type="ECO:0000259" key="1">
    <source>
        <dbReference type="Pfam" id="PF20247"/>
    </source>
</evidence>
<dbReference type="RefSeq" id="WP_251742560.1">
    <property type="nucleotide sequence ID" value="NZ_JBHUOJ010000040.1"/>
</dbReference>
<feature type="domain" description="DUF6602" evidence="1">
    <location>
        <begin position="34"/>
        <end position="129"/>
    </location>
</feature>
<dbReference type="InterPro" id="IPR046537">
    <property type="entry name" value="DUF6602"/>
</dbReference>
<dbReference type="EMBL" id="JBHUOJ010000040">
    <property type="protein sequence ID" value="MFD2835468.1"/>
    <property type="molecule type" value="Genomic_DNA"/>
</dbReference>
<evidence type="ECO:0000313" key="2">
    <source>
        <dbReference type="EMBL" id="MFD2835468.1"/>
    </source>
</evidence>
<comment type="caution">
    <text evidence="2">The sequence shown here is derived from an EMBL/GenBank/DDBJ whole genome shotgun (WGS) entry which is preliminary data.</text>
</comment>
<name>A0ABW5XDH5_9FLAO</name>
<accession>A0ABW5XDH5</accession>
<protein>
    <submittedName>
        <fullName evidence="2">DUF6602 domain-containing protein</fullName>
    </submittedName>
</protein>
<gene>
    <name evidence="2" type="ORF">ACFSYS_19405</name>
</gene>
<evidence type="ECO:0000313" key="3">
    <source>
        <dbReference type="Proteomes" id="UP001597438"/>
    </source>
</evidence>